<dbReference type="PROSITE" id="PS50179">
    <property type="entry name" value="VHS"/>
    <property type="match status" value="1"/>
</dbReference>
<comment type="caution">
    <text evidence="10">The sequence shown here is derived from an EMBL/GenBank/DDBJ whole genome shotgun (WGS) entry which is preliminary data.</text>
</comment>
<dbReference type="AlphaFoldDB" id="A0AAN6NF60"/>
<evidence type="ECO:0000256" key="7">
    <source>
        <dbReference type="SAM" id="MobiDB-lite"/>
    </source>
</evidence>
<dbReference type="GO" id="GO:0005737">
    <property type="term" value="C:cytoplasm"/>
    <property type="evidence" value="ECO:0007669"/>
    <property type="project" value="UniProtKB-ARBA"/>
</dbReference>
<dbReference type="EMBL" id="MU853762">
    <property type="protein sequence ID" value="KAK3943979.1"/>
    <property type="molecule type" value="Genomic_DNA"/>
</dbReference>
<dbReference type="InterPro" id="IPR002014">
    <property type="entry name" value="VHS_dom"/>
</dbReference>
<dbReference type="PANTHER" id="PTHR45898:SF4">
    <property type="entry name" value="TARGET OF MYB PROTEIN 1"/>
    <property type="match status" value="1"/>
</dbReference>
<evidence type="ECO:0000259" key="8">
    <source>
        <dbReference type="PROSITE" id="PS50179"/>
    </source>
</evidence>
<evidence type="ECO:0000256" key="2">
    <source>
        <dbReference type="ARBA" id="ARBA00011446"/>
    </source>
</evidence>
<dbReference type="InterPro" id="IPR008942">
    <property type="entry name" value="ENTH_VHS"/>
</dbReference>
<feature type="domain" description="GAT" evidence="9">
    <location>
        <begin position="217"/>
        <end position="306"/>
    </location>
</feature>
<dbReference type="SUPFAM" id="SSF48464">
    <property type="entry name" value="ENTH/VHS domain"/>
    <property type="match status" value="1"/>
</dbReference>
<feature type="domain" description="VHS" evidence="8">
    <location>
        <begin position="67"/>
        <end position="181"/>
    </location>
</feature>
<keyword evidence="6" id="KW-0175">Coiled coil</keyword>
<feature type="compositionally biased region" description="Low complexity" evidence="7">
    <location>
        <begin position="376"/>
        <end position="389"/>
    </location>
</feature>
<dbReference type="Gene3D" id="1.20.58.160">
    <property type="match status" value="1"/>
</dbReference>
<dbReference type="Proteomes" id="UP001303473">
    <property type="component" value="Unassembled WGS sequence"/>
</dbReference>
<keyword evidence="11" id="KW-1185">Reference proteome</keyword>
<dbReference type="GO" id="GO:0035091">
    <property type="term" value="F:phosphatidylinositol binding"/>
    <property type="evidence" value="ECO:0007669"/>
    <property type="project" value="InterPro"/>
</dbReference>
<dbReference type="PANTHER" id="PTHR45898">
    <property type="entry name" value="TOM1-LIKE PROTEIN"/>
    <property type="match status" value="1"/>
</dbReference>
<proteinExistence type="predicted"/>
<dbReference type="InterPro" id="IPR038425">
    <property type="entry name" value="GAT_sf"/>
</dbReference>
<comment type="subunit">
    <text evidence="2">Component of the ESCRT-0 complex composed of HSE1 and VPS27.</text>
</comment>
<evidence type="ECO:0000256" key="1">
    <source>
        <dbReference type="ARBA" id="ARBA00004170"/>
    </source>
</evidence>
<dbReference type="GO" id="GO:0043328">
    <property type="term" value="P:protein transport to vacuole involved in ubiquitin-dependent protein catabolic process via the multivesicular body sorting pathway"/>
    <property type="evidence" value="ECO:0007669"/>
    <property type="project" value="InterPro"/>
</dbReference>
<evidence type="ECO:0000256" key="3">
    <source>
        <dbReference type="ARBA" id="ARBA00022448"/>
    </source>
</evidence>
<protein>
    <submittedName>
        <fullName evidence="10">GAT domain-protein</fullName>
    </submittedName>
</protein>
<feature type="region of interest" description="Disordered" evidence="7">
    <location>
        <begin position="370"/>
        <end position="465"/>
    </location>
</feature>
<comment type="subcellular location">
    <subcellularLocation>
        <location evidence="1">Membrane</location>
        <topology evidence="1">Peripheral membrane protein</topology>
    </subcellularLocation>
</comment>
<reference evidence="11" key="1">
    <citation type="journal article" date="2023" name="Mol. Phylogenet. Evol.">
        <title>Genome-scale phylogeny and comparative genomics of the fungal order Sordariales.</title>
        <authorList>
            <person name="Hensen N."/>
            <person name="Bonometti L."/>
            <person name="Westerberg I."/>
            <person name="Brannstrom I.O."/>
            <person name="Guillou S."/>
            <person name="Cros-Aarteil S."/>
            <person name="Calhoun S."/>
            <person name="Haridas S."/>
            <person name="Kuo A."/>
            <person name="Mondo S."/>
            <person name="Pangilinan J."/>
            <person name="Riley R."/>
            <person name="LaButti K."/>
            <person name="Andreopoulos B."/>
            <person name="Lipzen A."/>
            <person name="Chen C."/>
            <person name="Yan M."/>
            <person name="Daum C."/>
            <person name="Ng V."/>
            <person name="Clum A."/>
            <person name="Steindorff A."/>
            <person name="Ohm R.A."/>
            <person name="Martin F."/>
            <person name="Silar P."/>
            <person name="Natvig D.O."/>
            <person name="Lalanne C."/>
            <person name="Gautier V."/>
            <person name="Ament-Velasquez S.L."/>
            <person name="Kruys A."/>
            <person name="Hutchinson M.I."/>
            <person name="Powell A.J."/>
            <person name="Barry K."/>
            <person name="Miller A.N."/>
            <person name="Grigoriev I.V."/>
            <person name="Debuchy R."/>
            <person name="Gladieux P."/>
            <person name="Hiltunen Thoren M."/>
            <person name="Johannesson H."/>
        </authorList>
    </citation>
    <scope>NUCLEOTIDE SEQUENCE [LARGE SCALE GENOMIC DNA]</scope>
    <source>
        <strain evidence="11">CBS 340.73</strain>
    </source>
</reference>
<dbReference type="GO" id="GO:0016020">
    <property type="term" value="C:membrane"/>
    <property type="evidence" value="ECO:0007669"/>
    <property type="project" value="UniProtKB-SubCell"/>
</dbReference>
<evidence type="ECO:0000259" key="9">
    <source>
        <dbReference type="PROSITE" id="PS50909"/>
    </source>
</evidence>
<evidence type="ECO:0000313" key="10">
    <source>
        <dbReference type="EMBL" id="KAK3943979.1"/>
    </source>
</evidence>
<gene>
    <name evidence="10" type="ORF">QBC46DRAFT_15049</name>
</gene>
<evidence type="ECO:0000256" key="5">
    <source>
        <dbReference type="ARBA" id="ARBA00023136"/>
    </source>
</evidence>
<dbReference type="GO" id="GO:0043130">
    <property type="term" value="F:ubiquitin binding"/>
    <property type="evidence" value="ECO:0007669"/>
    <property type="project" value="InterPro"/>
</dbReference>
<keyword evidence="5" id="KW-0472">Membrane</keyword>
<keyword evidence="4" id="KW-0653">Protein transport</keyword>
<accession>A0AAN6NF60</accession>
<keyword evidence="3" id="KW-0813">Transport</keyword>
<feature type="region of interest" description="Disordered" evidence="7">
    <location>
        <begin position="18"/>
        <end position="43"/>
    </location>
</feature>
<feature type="coiled-coil region" evidence="6">
    <location>
        <begin position="284"/>
        <end position="311"/>
    </location>
</feature>
<evidence type="ECO:0000256" key="6">
    <source>
        <dbReference type="SAM" id="Coils"/>
    </source>
</evidence>
<dbReference type="PROSITE" id="PS50909">
    <property type="entry name" value="GAT"/>
    <property type="match status" value="1"/>
</dbReference>
<dbReference type="CDD" id="cd21383">
    <property type="entry name" value="GAT_GGA_Tom1-like"/>
    <property type="match status" value="1"/>
</dbReference>
<feature type="compositionally biased region" description="Basic and acidic residues" evidence="7">
    <location>
        <begin position="409"/>
        <end position="423"/>
    </location>
</feature>
<evidence type="ECO:0000256" key="4">
    <source>
        <dbReference type="ARBA" id="ARBA00022927"/>
    </source>
</evidence>
<dbReference type="InterPro" id="IPR044836">
    <property type="entry name" value="TOL_plant"/>
</dbReference>
<sequence>MTAMKGFSMNKVLGTIKRKPAAGGGAEDSPADENGDSPQANAARYVRQFCESGGNQSGDEITFLPPIVEAAESSPAAAAECARLIRKFLHKDHWSKPSFQYNAIMLIRILADNPGPTFTRNMDKKFVDATKELLKSGRDPSVRQMLMETLDAFENTKGHDEGLGPLIEMWKKEKDKAYKAYGGRPAPGPRPLNAPAFSPQATNYFSRTHSTNHRRLPDPVELANRLEEARTSAKLLEQVVACTPPSEVLSNELITEFADRCQSASRSIQGYMAADDPGPDNETMESLLDTNEQLQQALNHHQRAVLGAKKQLGLGERSNSHSPAPTPPQVNQQSRPAGTWQASSSSSSSSAAAATGVMAASSSAAPFLPNRRAAGADDGTSSSDAASNGKGKAAAVAWDPRTAGSSRPAHNEDDPFRDPDDVPRLAYEPFHPGFSSAPRSNNDYRTGDPVTPVSDDDLYDNDAYSTTAKQTDSVYRY</sequence>
<dbReference type="Gene3D" id="1.25.40.90">
    <property type="match status" value="1"/>
</dbReference>
<dbReference type="SUPFAM" id="SSF89009">
    <property type="entry name" value="GAT-like domain"/>
    <property type="match status" value="1"/>
</dbReference>
<name>A0AAN6NF60_9PEZI</name>
<dbReference type="Pfam" id="PF03127">
    <property type="entry name" value="GAT"/>
    <property type="match status" value="1"/>
</dbReference>
<evidence type="ECO:0000313" key="11">
    <source>
        <dbReference type="Proteomes" id="UP001303473"/>
    </source>
</evidence>
<feature type="region of interest" description="Disordered" evidence="7">
    <location>
        <begin position="314"/>
        <end position="347"/>
    </location>
</feature>
<organism evidence="10 11">
    <name type="scientific">Diplogelasinospora grovesii</name>
    <dbReference type="NCBI Taxonomy" id="303347"/>
    <lineage>
        <taxon>Eukaryota</taxon>
        <taxon>Fungi</taxon>
        <taxon>Dikarya</taxon>
        <taxon>Ascomycota</taxon>
        <taxon>Pezizomycotina</taxon>
        <taxon>Sordariomycetes</taxon>
        <taxon>Sordariomycetidae</taxon>
        <taxon>Sordariales</taxon>
        <taxon>Diplogelasinosporaceae</taxon>
        <taxon>Diplogelasinospora</taxon>
    </lineage>
</organism>
<dbReference type="InterPro" id="IPR004152">
    <property type="entry name" value="GAT_dom"/>
</dbReference>